<dbReference type="Proteomes" id="UP000823486">
    <property type="component" value="Unassembled WGS sequence"/>
</dbReference>
<organism evidence="1 2">
    <name type="scientific">Peribacillus deserti</name>
    <dbReference type="NCBI Taxonomy" id="673318"/>
    <lineage>
        <taxon>Bacteria</taxon>
        <taxon>Bacillati</taxon>
        <taxon>Bacillota</taxon>
        <taxon>Bacilli</taxon>
        <taxon>Bacillales</taxon>
        <taxon>Bacillaceae</taxon>
        <taxon>Peribacillus</taxon>
    </lineage>
</organism>
<protein>
    <submittedName>
        <fullName evidence="1">Uncharacterized protein</fullName>
    </submittedName>
</protein>
<name>A0ABS2QI10_9BACI</name>
<accession>A0ABS2QI10</accession>
<reference evidence="1 2" key="1">
    <citation type="submission" date="2021-01" db="EMBL/GenBank/DDBJ databases">
        <title>Genomic Encyclopedia of Type Strains, Phase IV (KMG-IV): sequencing the most valuable type-strain genomes for metagenomic binning, comparative biology and taxonomic classification.</title>
        <authorList>
            <person name="Goeker M."/>
        </authorList>
    </citation>
    <scope>NUCLEOTIDE SEQUENCE [LARGE SCALE GENOMIC DNA]</scope>
    <source>
        <strain evidence="1 2">DSM 105482</strain>
    </source>
</reference>
<gene>
    <name evidence="1" type="ORF">JOC77_001580</name>
</gene>
<proteinExistence type="predicted"/>
<dbReference type="EMBL" id="JAFBFI010000005">
    <property type="protein sequence ID" value="MBM7692153.1"/>
    <property type="molecule type" value="Genomic_DNA"/>
</dbReference>
<evidence type="ECO:0000313" key="1">
    <source>
        <dbReference type="EMBL" id="MBM7692153.1"/>
    </source>
</evidence>
<sequence>MDISRLLHNDSAKFSFIAEVTGGELHLDKNNEDNQDIIEAACIPIIKINIVCLTPIQLHI</sequence>
<evidence type="ECO:0000313" key="2">
    <source>
        <dbReference type="Proteomes" id="UP000823486"/>
    </source>
</evidence>
<keyword evidence="2" id="KW-1185">Reference proteome</keyword>
<comment type="caution">
    <text evidence="1">The sequence shown here is derived from an EMBL/GenBank/DDBJ whole genome shotgun (WGS) entry which is preliminary data.</text>
</comment>